<dbReference type="GO" id="GO:0070006">
    <property type="term" value="F:metalloaminopeptidase activity"/>
    <property type="evidence" value="ECO:0007669"/>
    <property type="project" value="UniProtKB-UniRule"/>
</dbReference>
<keyword evidence="4 6" id="KW-0479">Metal-binding</keyword>
<feature type="binding site" evidence="6">
    <location>
        <position position="259"/>
    </location>
    <ligand>
        <name>a divalent metal cation</name>
        <dbReference type="ChEBI" id="CHEBI:60240"/>
        <label>2</label>
        <note>catalytic</note>
    </ligand>
</feature>
<feature type="binding site" evidence="6">
    <location>
        <position position="259"/>
    </location>
    <ligand>
        <name>a divalent metal cation</name>
        <dbReference type="ChEBI" id="CHEBI:60240"/>
        <label>1</label>
    </ligand>
</feature>
<comment type="function">
    <text evidence="1 6">Removes the N-terminal methionine from nascent proteins. The N-terminal methionine is often cleaved when the second residue in the primary sequence is small and uncharged (Met-Ala-, Cys, Gly, Pro, Ser, Thr, or Val). Requires deformylation of the N(alpha)-formylated initiator methionine before it can be hydrolyzed.</text>
</comment>
<evidence type="ECO:0000256" key="4">
    <source>
        <dbReference type="ARBA" id="ARBA00022723"/>
    </source>
</evidence>
<dbReference type="SUPFAM" id="SSF55920">
    <property type="entry name" value="Creatinase/aminopeptidase"/>
    <property type="match status" value="1"/>
</dbReference>
<evidence type="ECO:0000256" key="1">
    <source>
        <dbReference type="ARBA" id="ARBA00002521"/>
    </source>
</evidence>
<keyword evidence="3 6" id="KW-0645">Protease</keyword>
<organism evidence="9 10">
    <name type="scientific">Desulfomicrobium apsheronum</name>
    <dbReference type="NCBI Taxonomy" id="52560"/>
    <lineage>
        <taxon>Bacteria</taxon>
        <taxon>Pseudomonadati</taxon>
        <taxon>Thermodesulfobacteriota</taxon>
        <taxon>Desulfovibrionia</taxon>
        <taxon>Desulfovibrionales</taxon>
        <taxon>Desulfomicrobiaceae</taxon>
        <taxon>Desulfomicrobium</taxon>
    </lineage>
</organism>
<dbReference type="PANTHER" id="PTHR43330:SF8">
    <property type="entry name" value="METHIONINE AMINOPEPTIDASE 1D, MITOCHONDRIAL"/>
    <property type="match status" value="1"/>
</dbReference>
<dbReference type="Pfam" id="PF00557">
    <property type="entry name" value="Peptidase_M24"/>
    <property type="match status" value="1"/>
</dbReference>
<dbReference type="GO" id="GO:0046872">
    <property type="term" value="F:metal ion binding"/>
    <property type="evidence" value="ECO:0007669"/>
    <property type="project" value="UniProtKB-UniRule"/>
</dbReference>
<comment type="cofactor">
    <cofactor evidence="6">
        <name>Co(2+)</name>
        <dbReference type="ChEBI" id="CHEBI:48828"/>
    </cofactor>
    <cofactor evidence="6">
        <name>Zn(2+)</name>
        <dbReference type="ChEBI" id="CHEBI:29105"/>
    </cofactor>
    <cofactor evidence="6">
        <name>Mn(2+)</name>
        <dbReference type="ChEBI" id="CHEBI:29035"/>
    </cofactor>
    <cofactor evidence="6">
        <name>Fe(2+)</name>
        <dbReference type="ChEBI" id="CHEBI:29033"/>
    </cofactor>
    <text evidence="6">Binds 2 divalent metal cations per subunit. Has a high-affinity and a low affinity metal-binding site. The true nature of the physiological cofactor is under debate. The enzyme is active with cobalt, zinc, manganese or divalent iron ions. Most likely, methionine aminopeptidases function as mononuclear Fe(2+)-metalloproteases under physiological conditions, and the catalytically relevant metal-binding site has been assigned to the histidine-containing high-affinity site.</text>
</comment>
<keyword evidence="10" id="KW-1185">Reference proteome</keyword>
<feature type="binding site" evidence="6">
    <location>
        <position position="104"/>
    </location>
    <ligand>
        <name>substrate</name>
    </ligand>
</feature>
<evidence type="ECO:0000259" key="8">
    <source>
        <dbReference type="Pfam" id="PF00557"/>
    </source>
</evidence>
<dbReference type="CDD" id="cd01086">
    <property type="entry name" value="MetAP1"/>
    <property type="match status" value="1"/>
</dbReference>
<feature type="binding site" evidence="6">
    <location>
        <position position="202"/>
    </location>
    <ligand>
        <name>substrate</name>
    </ligand>
</feature>
<evidence type="ECO:0000313" key="9">
    <source>
        <dbReference type="EMBL" id="SFJ83889.1"/>
    </source>
</evidence>
<dbReference type="STRING" id="52560.SAMN04488082_10835"/>
<dbReference type="Proteomes" id="UP000198635">
    <property type="component" value="Unassembled WGS sequence"/>
</dbReference>
<evidence type="ECO:0000256" key="2">
    <source>
        <dbReference type="ARBA" id="ARBA00022438"/>
    </source>
</evidence>
<keyword evidence="5 6" id="KW-0378">Hydrolase</keyword>
<proteinExistence type="inferred from homology"/>
<dbReference type="InterPro" id="IPR036005">
    <property type="entry name" value="Creatinase/aminopeptidase-like"/>
</dbReference>
<feature type="binding site" evidence="6">
    <location>
        <position position="132"/>
    </location>
    <ligand>
        <name>a divalent metal cation</name>
        <dbReference type="ChEBI" id="CHEBI:60240"/>
        <label>1</label>
    </ligand>
</feature>
<evidence type="ECO:0000256" key="6">
    <source>
        <dbReference type="HAMAP-Rule" id="MF_01974"/>
    </source>
</evidence>
<feature type="binding site" evidence="6">
    <location>
        <position position="228"/>
    </location>
    <ligand>
        <name>a divalent metal cation</name>
        <dbReference type="ChEBI" id="CHEBI:60240"/>
        <label>2</label>
        <note>catalytic</note>
    </ligand>
</feature>
<dbReference type="GO" id="GO:0006508">
    <property type="term" value="P:proteolysis"/>
    <property type="evidence" value="ECO:0007669"/>
    <property type="project" value="UniProtKB-KW"/>
</dbReference>
<name>A0A1I3UMD2_9BACT</name>
<dbReference type="Gene3D" id="3.90.230.10">
    <property type="entry name" value="Creatinase/methionine aminopeptidase superfamily"/>
    <property type="match status" value="1"/>
</dbReference>
<dbReference type="InterPro" id="IPR002467">
    <property type="entry name" value="Pept_M24A_MAP1"/>
</dbReference>
<feature type="binding site" evidence="6">
    <location>
        <position position="132"/>
    </location>
    <ligand>
        <name>a divalent metal cation</name>
        <dbReference type="ChEBI" id="CHEBI:60240"/>
        <label>2</label>
        <note>catalytic</note>
    </ligand>
</feature>
<comment type="similarity">
    <text evidence="6">Belongs to the peptidase M24A family. Methionine aminopeptidase type 1 subfamily.</text>
</comment>
<evidence type="ECO:0000256" key="7">
    <source>
        <dbReference type="RuleBase" id="RU003653"/>
    </source>
</evidence>
<feature type="binding site" evidence="6">
    <location>
        <position position="195"/>
    </location>
    <ligand>
        <name>a divalent metal cation</name>
        <dbReference type="ChEBI" id="CHEBI:60240"/>
        <label>2</label>
        <note>catalytic</note>
    </ligand>
</feature>
<dbReference type="EMBL" id="FORX01000008">
    <property type="protein sequence ID" value="SFJ83889.1"/>
    <property type="molecule type" value="Genomic_DNA"/>
</dbReference>
<accession>A0A1I3UMD2</accession>
<feature type="binding site" evidence="6">
    <location>
        <position position="121"/>
    </location>
    <ligand>
        <name>a divalent metal cation</name>
        <dbReference type="ChEBI" id="CHEBI:60240"/>
        <label>1</label>
    </ligand>
</feature>
<comment type="catalytic activity">
    <reaction evidence="6 7">
        <text>Release of N-terminal amino acids, preferentially methionine, from peptides and arylamides.</text>
        <dbReference type="EC" id="3.4.11.18"/>
    </reaction>
</comment>
<feature type="domain" description="Peptidase M24" evidence="8">
    <location>
        <begin position="39"/>
        <end position="266"/>
    </location>
</feature>
<dbReference type="InterPro" id="IPR000994">
    <property type="entry name" value="Pept_M24"/>
</dbReference>
<dbReference type="AlphaFoldDB" id="A0A1I3UMD2"/>
<comment type="subunit">
    <text evidence="6">Monomer.</text>
</comment>
<dbReference type="EC" id="3.4.11.18" evidence="6 7"/>
<dbReference type="HAMAP" id="MF_01974">
    <property type="entry name" value="MetAP_1"/>
    <property type="match status" value="1"/>
</dbReference>
<reference evidence="10" key="1">
    <citation type="submission" date="2016-10" db="EMBL/GenBank/DDBJ databases">
        <authorList>
            <person name="Varghese N."/>
            <person name="Submissions S."/>
        </authorList>
    </citation>
    <scope>NUCLEOTIDE SEQUENCE [LARGE SCALE GENOMIC DNA]</scope>
    <source>
        <strain evidence="10">DSM 5918</strain>
    </source>
</reference>
<evidence type="ECO:0000256" key="5">
    <source>
        <dbReference type="ARBA" id="ARBA00022801"/>
    </source>
</evidence>
<protein>
    <recommendedName>
        <fullName evidence="6 7">Methionine aminopeptidase</fullName>
        <shortName evidence="6">MAP</shortName>
        <shortName evidence="6">MetAP</shortName>
        <ecNumber evidence="6 7">3.4.11.18</ecNumber>
    </recommendedName>
    <alternativeName>
        <fullName evidence="6">Peptidase M</fullName>
    </alternativeName>
</protein>
<gene>
    <name evidence="6" type="primary">map</name>
    <name evidence="9" type="ORF">SAMN04488082_10835</name>
</gene>
<sequence>MLFRNSKLRLNRRSLSASVAEEYWKRYRIKLKDKAAVDGIAKAGELVVRTLDMIGAHIAPGITTDALNTLVHDFTLEHGAVPASLGYRGFPKSTCVSVNDEICHGIPGPRELREGDIVNVDVTSIKDGWFADANRTFFVGKVSAEASRLVEVTAQCLARGIAAVRPGATLGDVGHAVQSHAEGSGYSVVRELVGHGVGHAFHEQPQVNHTGRPGLGVVLVPGMVFTIEPMINQGGLAINRLDDGWTVVTADGSLSAQFEQTLLVTEKGVRSLTPYPL</sequence>
<dbReference type="NCBIfam" id="TIGR00500">
    <property type="entry name" value="met_pdase_I"/>
    <property type="match status" value="1"/>
</dbReference>
<dbReference type="PANTHER" id="PTHR43330">
    <property type="entry name" value="METHIONINE AMINOPEPTIDASE"/>
    <property type="match status" value="1"/>
</dbReference>
<evidence type="ECO:0000313" key="10">
    <source>
        <dbReference type="Proteomes" id="UP000198635"/>
    </source>
</evidence>
<evidence type="ECO:0000256" key="3">
    <source>
        <dbReference type="ARBA" id="ARBA00022670"/>
    </source>
</evidence>
<dbReference type="InterPro" id="IPR001714">
    <property type="entry name" value="Pept_M24_MAP"/>
</dbReference>
<dbReference type="GO" id="GO:0004239">
    <property type="term" value="F:initiator methionyl aminopeptidase activity"/>
    <property type="evidence" value="ECO:0007669"/>
    <property type="project" value="UniProtKB-UniRule"/>
</dbReference>
<dbReference type="PRINTS" id="PR00599">
    <property type="entry name" value="MAPEPTIDASE"/>
</dbReference>
<keyword evidence="2 6" id="KW-0031">Aminopeptidase</keyword>